<dbReference type="RefSeq" id="WP_239136883.1">
    <property type="nucleotide sequence ID" value="NZ_BAAAVW010000036.1"/>
</dbReference>
<evidence type="ECO:0000313" key="3">
    <source>
        <dbReference type="Proteomes" id="UP000660611"/>
    </source>
</evidence>
<accession>A0A919PX00</accession>
<dbReference type="InterPro" id="IPR036412">
    <property type="entry name" value="HAD-like_sf"/>
</dbReference>
<evidence type="ECO:0000259" key="1">
    <source>
        <dbReference type="Pfam" id="PF25109"/>
    </source>
</evidence>
<gene>
    <name evidence="2" type="ORF">Dsi01nite_097150</name>
</gene>
<dbReference type="Proteomes" id="UP000660611">
    <property type="component" value="Unassembled WGS sequence"/>
</dbReference>
<feature type="domain" description="Polynucleotide kinase PNKP phosphatase" evidence="1">
    <location>
        <begin position="12"/>
        <end position="142"/>
    </location>
</feature>
<dbReference type="Gene3D" id="3.40.50.1000">
    <property type="entry name" value="HAD superfamily/HAD-like"/>
    <property type="match status" value="1"/>
</dbReference>
<sequence>METPAQRDAALAVFDIDGVVADVRHRLKYLDKRPKDWARFFAAADRDPVLPEGVELALRNAAEHVLVWVTGRPEHLRPATDAWLRRAGLPAELLFMRPSTDRRPAKDFKAGLLSRLARESSIAIVVDDDPEVVTKLRKLGHPVQLADWVPHSSTLQTAQEREGRT</sequence>
<reference evidence="2" key="1">
    <citation type="submission" date="2021-01" db="EMBL/GenBank/DDBJ databases">
        <title>Whole genome shotgun sequence of Dactylosporangium siamense NBRC 106093.</title>
        <authorList>
            <person name="Komaki H."/>
            <person name="Tamura T."/>
        </authorList>
    </citation>
    <scope>NUCLEOTIDE SEQUENCE</scope>
    <source>
        <strain evidence="2">NBRC 106093</strain>
    </source>
</reference>
<dbReference type="InterPro" id="IPR023214">
    <property type="entry name" value="HAD_sf"/>
</dbReference>
<dbReference type="AlphaFoldDB" id="A0A919PX00"/>
<dbReference type="SUPFAM" id="SSF56784">
    <property type="entry name" value="HAD-like"/>
    <property type="match status" value="1"/>
</dbReference>
<dbReference type="InterPro" id="IPR056782">
    <property type="entry name" value="HAD_PNKP"/>
</dbReference>
<proteinExistence type="predicted"/>
<keyword evidence="3" id="KW-1185">Reference proteome</keyword>
<dbReference type="EMBL" id="BONQ01000159">
    <property type="protein sequence ID" value="GIG51674.1"/>
    <property type="molecule type" value="Genomic_DNA"/>
</dbReference>
<protein>
    <recommendedName>
        <fullName evidence="1">Polynucleotide kinase PNKP phosphatase domain-containing protein</fullName>
    </recommendedName>
</protein>
<organism evidence="2 3">
    <name type="scientific">Dactylosporangium siamense</name>
    <dbReference type="NCBI Taxonomy" id="685454"/>
    <lineage>
        <taxon>Bacteria</taxon>
        <taxon>Bacillati</taxon>
        <taxon>Actinomycetota</taxon>
        <taxon>Actinomycetes</taxon>
        <taxon>Micromonosporales</taxon>
        <taxon>Micromonosporaceae</taxon>
        <taxon>Dactylosporangium</taxon>
    </lineage>
</organism>
<comment type="caution">
    <text evidence="2">The sequence shown here is derived from an EMBL/GenBank/DDBJ whole genome shotgun (WGS) entry which is preliminary data.</text>
</comment>
<evidence type="ECO:0000313" key="2">
    <source>
        <dbReference type="EMBL" id="GIG51674.1"/>
    </source>
</evidence>
<name>A0A919PX00_9ACTN</name>
<dbReference type="Pfam" id="PF25109">
    <property type="entry name" value="HAD_PNKP"/>
    <property type="match status" value="1"/>
</dbReference>